<feature type="compositionally biased region" description="Polar residues" evidence="1">
    <location>
        <begin position="59"/>
        <end position="80"/>
    </location>
</feature>
<feature type="compositionally biased region" description="Low complexity" evidence="1">
    <location>
        <begin position="39"/>
        <end position="52"/>
    </location>
</feature>
<feature type="compositionally biased region" description="Basic and acidic residues" evidence="1">
    <location>
        <begin position="121"/>
        <end position="133"/>
    </location>
</feature>
<evidence type="ECO:0000313" key="3">
    <source>
        <dbReference type="Proteomes" id="UP000287188"/>
    </source>
</evidence>
<accession>A0A402AH74</accession>
<feature type="region of interest" description="Disordered" evidence="1">
    <location>
        <begin position="1"/>
        <end position="133"/>
    </location>
</feature>
<evidence type="ECO:0000256" key="1">
    <source>
        <dbReference type="SAM" id="MobiDB-lite"/>
    </source>
</evidence>
<comment type="caution">
    <text evidence="2">The sequence shown here is derived from an EMBL/GenBank/DDBJ whole genome shotgun (WGS) entry which is preliminary data.</text>
</comment>
<name>A0A402AH74_9CHLR</name>
<organism evidence="2 3">
    <name type="scientific">Dictyobacter kobayashii</name>
    <dbReference type="NCBI Taxonomy" id="2014872"/>
    <lineage>
        <taxon>Bacteria</taxon>
        <taxon>Bacillati</taxon>
        <taxon>Chloroflexota</taxon>
        <taxon>Ktedonobacteria</taxon>
        <taxon>Ktedonobacterales</taxon>
        <taxon>Dictyobacteraceae</taxon>
        <taxon>Dictyobacter</taxon>
    </lineage>
</organism>
<dbReference type="RefSeq" id="WP_126550000.1">
    <property type="nucleotide sequence ID" value="NZ_BIFS01000001.1"/>
</dbReference>
<dbReference type="Proteomes" id="UP000287188">
    <property type="component" value="Unassembled WGS sequence"/>
</dbReference>
<dbReference type="OrthoDB" id="165129at2"/>
<evidence type="ECO:0000313" key="2">
    <source>
        <dbReference type="EMBL" id="GCE18468.1"/>
    </source>
</evidence>
<dbReference type="EMBL" id="BIFS01000001">
    <property type="protein sequence ID" value="GCE18468.1"/>
    <property type="molecule type" value="Genomic_DNA"/>
</dbReference>
<keyword evidence="3" id="KW-1185">Reference proteome</keyword>
<feature type="compositionally biased region" description="Basic and acidic residues" evidence="1">
    <location>
        <begin position="1"/>
        <end position="23"/>
    </location>
</feature>
<proteinExistence type="predicted"/>
<dbReference type="AlphaFoldDB" id="A0A402AH74"/>
<sequence>MEQDKDRDFETGSKHVANERDLAEVGGGSIPDKGDTGKANNQTETAAENTAADRGVANDTDTAPPDQQSASGATGASDQPDQGALGGRTPGQANKSIGDMDSPREHRSIENTPIDPMTSRAPDKVNQKAEQKH</sequence>
<gene>
    <name evidence="2" type="ORF">KDK_22680</name>
</gene>
<reference evidence="3" key="1">
    <citation type="submission" date="2018-12" db="EMBL/GenBank/DDBJ databases">
        <title>Tengunoibacter tsumagoiensis gen. nov., sp. nov., Dictyobacter kobayashii sp. nov., D. alpinus sp. nov., and D. joshuensis sp. nov. and description of Dictyobacteraceae fam. nov. within the order Ktedonobacterales isolated from Tengu-no-mugimeshi.</title>
        <authorList>
            <person name="Wang C.M."/>
            <person name="Zheng Y."/>
            <person name="Sakai Y."/>
            <person name="Toyoda A."/>
            <person name="Minakuchi Y."/>
            <person name="Abe K."/>
            <person name="Yokota A."/>
            <person name="Yabe S."/>
        </authorList>
    </citation>
    <scope>NUCLEOTIDE SEQUENCE [LARGE SCALE GENOMIC DNA]</scope>
    <source>
        <strain evidence="3">Uno11</strain>
    </source>
</reference>
<protein>
    <submittedName>
        <fullName evidence="2">Uncharacterized protein</fullName>
    </submittedName>
</protein>